<dbReference type="Gene3D" id="2.60.40.1190">
    <property type="match status" value="1"/>
</dbReference>
<dbReference type="PANTHER" id="PTHR31475:SF5">
    <property type="entry name" value="UPF0462 PROTEIN C4ORF33 HOMOLOG"/>
    <property type="match status" value="1"/>
</dbReference>
<evidence type="ECO:0000313" key="4">
    <source>
        <dbReference type="Proteomes" id="UP000499080"/>
    </source>
</evidence>
<keyword evidence="2" id="KW-0732">Signal</keyword>
<protein>
    <submittedName>
        <fullName evidence="3">UPF0462 protein C4orf33</fullName>
    </submittedName>
</protein>
<evidence type="ECO:0000256" key="2">
    <source>
        <dbReference type="SAM" id="SignalP"/>
    </source>
</evidence>
<sequence length="228" mass="25966">MLRKMLTNVILLALSYFAMSTEANQMTFSISKTWDSRPSDHDPIVIKLYPEGDFLVMEMDAPFFNNPPAPEGEAGKPFPKLWDYEVVEAFFLGADERYLEVEFSPHGQHLLLLLSGRKNAIKMCLPVDYTATINGKTWHGVAKIPKSYFPPQVNLFNAYAIHGSGDSRQYEALFPVPTGHFPHPDFHRLEYFRYIENFEKLLPNINSLSDVWTQALENAGGELTCTEN</sequence>
<dbReference type="EMBL" id="BGPR01000101">
    <property type="protein sequence ID" value="GBL94316.1"/>
    <property type="molecule type" value="Genomic_DNA"/>
</dbReference>
<dbReference type="PANTHER" id="PTHR31475">
    <property type="entry name" value="UPF0462 PROTEIN"/>
    <property type="match status" value="1"/>
</dbReference>
<accession>A0A4Y2BSN1</accession>
<evidence type="ECO:0000313" key="3">
    <source>
        <dbReference type="EMBL" id="GBL94316.1"/>
    </source>
</evidence>
<name>A0A4Y2BSN1_ARAVE</name>
<comment type="caution">
    <text evidence="3">The sequence shown here is derived from an EMBL/GenBank/DDBJ whole genome shotgun (WGS) entry which is preliminary data.</text>
</comment>
<dbReference type="OrthoDB" id="10056816at2759"/>
<comment type="similarity">
    <text evidence="1">Belongs to the UPF0462 family.</text>
</comment>
<proteinExistence type="inferred from homology"/>
<organism evidence="3 4">
    <name type="scientific">Araneus ventricosus</name>
    <name type="common">Orbweaver spider</name>
    <name type="synonym">Epeira ventricosa</name>
    <dbReference type="NCBI Taxonomy" id="182803"/>
    <lineage>
        <taxon>Eukaryota</taxon>
        <taxon>Metazoa</taxon>
        <taxon>Ecdysozoa</taxon>
        <taxon>Arthropoda</taxon>
        <taxon>Chelicerata</taxon>
        <taxon>Arachnida</taxon>
        <taxon>Araneae</taxon>
        <taxon>Araneomorphae</taxon>
        <taxon>Entelegynae</taxon>
        <taxon>Araneoidea</taxon>
        <taxon>Araneidae</taxon>
        <taxon>Araneus</taxon>
    </lineage>
</organism>
<reference evidence="3 4" key="1">
    <citation type="journal article" date="2019" name="Sci. Rep.">
        <title>Orb-weaving spider Araneus ventricosus genome elucidates the spidroin gene catalogue.</title>
        <authorList>
            <person name="Kono N."/>
            <person name="Nakamura H."/>
            <person name="Ohtoshi R."/>
            <person name="Moran D.A.P."/>
            <person name="Shinohara A."/>
            <person name="Yoshida Y."/>
            <person name="Fujiwara M."/>
            <person name="Mori M."/>
            <person name="Tomita M."/>
            <person name="Arakawa K."/>
        </authorList>
    </citation>
    <scope>NUCLEOTIDE SEQUENCE [LARGE SCALE GENOMIC DNA]</scope>
</reference>
<feature type="signal peptide" evidence="2">
    <location>
        <begin position="1"/>
        <end position="23"/>
    </location>
</feature>
<keyword evidence="4" id="KW-1185">Reference proteome</keyword>
<dbReference type="AlphaFoldDB" id="A0A4Y2BSN1"/>
<dbReference type="Proteomes" id="UP000499080">
    <property type="component" value="Unassembled WGS sequence"/>
</dbReference>
<gene>
    <name evidence="3" type="primary">D3Ertd751e</name>
    <name evidence="3" type="ORF">AVEN_16831_1</name>
</gene>
<feature type="chain" id="PRO_5021342954" evidence="2">
    <location>
        <begin position="24"/>
        <end position="228"/>
    </location>
</feature>
<evidence type="ECO:0000256" key="1">
    <source>
        <dbReference type="ARBA" id="ARBA00038085"/>
    </source>
</evidence>